<dbReference type="Pfam" id="PF00155">
    <property type="entry name" value="Aminotran_1_2"/>
    <property type="match status" value="1"/>
</dbReference>
<dbReference type="Gene3D" id="3.40.640.10">
    <property type="entry name" value="Type I PLP-dependent aspartate aminotransferase-like (Major domain)"/>
    <property type="match status" value="1"/>
</dbReference>
<evidence type="ECO:0000256" key="4">
    <source>
        <dbReference type="ARBA" id="ARBA00023125"/>
    </source>
</evidence>
<dbReference type="Pfam" id="PF00392">
    <property type="entry name" value="GntR"/>
    <property type="match status" value="1"/>
</dbReference>
<gene>
    <name evidence="7" type="ORF">K1X13_12860</name>
</gene>
<dbReference type="EMBL" id="JAIEZQ010000002">
    <property type="protein sequence ID" value="MBY9075716.1"/>
    <property type="molecule type" value="Genomic_DNA"/>
</dbReference>
<organism evidence="7 8">
    <name type="scientific">Nocardioides jiangsuensis</name>
    <dbReference type="NCBI Taxonomy" id="2866161"/>
    <lineage>
        <taxon>Bacteria</taxon>
        <taxon>Bacillati</taxon>
        <taxon>Actinomycetota</taxon>
        <taxon>Actinomycetes</taxon>
        <taxon>Propionibacteriales</taxon>
        <taxon>Nocardioidaceae</taxon>
        <taxon>Nocardioides</taxon>
    </lineage>
</organism>
<keyword evidence="4" id="KW-0238">DNA-binding</keyword>
<dbReference type="InterPro" id="IPR000524">
    <property type="entry name" value="Tscrpt_reg_HTH_GntR"/>
</dbReference>
<proteinExistence type="inferred from homology"/>
<dbReference type="CDD" id="cd00609">
    <property type="entry name" value="AAT_like"/>
    <property type="match status" value="1"/>
</dbReference>
<feature type="domain" description="HTH gntR-type" evidence="6">
    <location>
        <begin position="21"/>
        <end position="89"/>
    </location>
</feature>
<keyword evidence="2" id="KW-0663">Pyridoxal phosphate</keyword>
<dbReference type="InterPro" id="IPR015424">
    <property type="entry name" value="PyrdxlP-dep_Trfase"/>
</dbReference>
<comment type="caution">
    <text evidence="7">The sequence shown here is derived from an EMBL/GenBank/DDBJ whole genome shotgun (WGS) entry which is preliminary data.</text>
</comment>
<keyword evidence="7" id="KW-0808">Transferase</keyword>
<dbReference type="InterPro" id="IPR036388">
    <property type="entry name" value="WH-like_DNA-bd_sf"/>
</dbReference>
<dbReference type="RefSeq" id="WP_221025429.1">
    <property type="nucleotide sequence ID" value="NZ_JAIEZQ010000002.1"/>
</dbReference>
<evidence type="ECO:0000256" key="2">
    <source>
        <dbReference type="ARBA" id="ARBA00022898"/>
    </source>
</evidence>
<protein>
    <submittedName>
        <fullName evidence="7">PLP-dependent aminotransferase family protein</fullName>
    </submittedName>
</protein>
<evidence type="ECO:0000256" key="5">
    <source>
        <dbReference type="ARBA" id="ARBA00023163"/>
    </source>
</evidence>
<evidence type="ECO:0000313" key="7">
    <source>
        <dbReference type="EMBL" id="MBY9075716.1"/>
    </source>
</evidence>
<name>A0ABS7RLT2_9ACTN</name>
<dbReference type="InterPro" id="IPR015421">
    <property type="entry name" value="PyrdxlP-dep_Trfase_major"/>
</dbReference>
<dbReference type="InterPro" id="IPR004839">
    <property type="entry name" value="Aminotransferase_I/II_large"/>
</dbReference>
<dbReference type="SUPFAM" id="SSF46785">
    <property type="entry name" value="Winged helix' DNA-binding domain"/>
    <property type="match status" value="1"/>
</dbReference>
<dbReference type="SUPFAM" id="SSF53383">
    <property type="entry name" value="PLP-dependent transferases"/>
    <property type="match status" value="1"/>
</dbReference>
<accession>A0ABS7RLT2</accession>
<dbReference type="GO" id="GO:0008483">
    <property type="term" value="F:transaminase activity"/>
    <property type="evidence" value="ECO:0007669"/>
    <property type="project" value="UniProtKB-KW"/>
</dbReference>
<evidence type="ECO:0000259" key="6">
    <source>
        <dbReference type="PROSITE" id="PS50949"/>
    </source>
</evidence>
<evidence type="ECO:0000313" key="8">
    <source>
        <dbReference type="Proteomes" id="UP000754710"/>
    </source>
</evidence>
<evidence type="ECO:0000256" key="3">
    <source>
        <dbReference type="ARBA" id="ARBA00023015"/>
    </source>
</evidence>
<sequence>MERSISAARVATLLGPALDRSPAYVGLADGLRMLISDGRITVGTRLPSERELTTRLGVSRTTVTRAYGRLRERGYLVSRQGSGSLAQLPTARGGRQDHLLSPGDFPEESIDLTCAASPAPPGVAAAYERAVEQLPSFLTGTGYYPSGLPALREAVARRYDERGLPTSPEQIVVTSGALSAIAVATRALVGVGDRVLVESPTYPNAIATLRRSGARIAGVGVEPTGWDVDGIRAAVRQVSPRLAYLIPDFHNPTGALMDDEQRARVAHALDRGRSVAVVDETLAEMAVDDVTMPAPFGAHASDAVSVGSASKAYWGGLRIGWLRAPADRVGALVSARLSLDLGAPLLEQLALTALLERHQEVTAARREQVRTSRAALVAALADRLPDWRFTPPHGGLALWCELPAPLSSALTAAAERQHVLLASGASFAPEGGLERYLRLPYTRSPEDLTEAVARLAVAWQDAQRHRTTPGRRDPLVA</sequence>
<dbReference type="Proteomes" id="UP000754710">
    <property type="component" value="Unassembled WGS sequence"/>
</dbReference>
<keyword evidence="5" id="KW-0804">Transcription</keyword>
<keyword evidence="3" id="KW-0805">Transcription regulation</keyword>
<dbReference type="Gene3D" id="1.10.10.10">
    <property type="entry name" value="Winged helix-like DNA-binding domain superfamily/Winged helix DNA-binding domain"/>
    <property type="match status" value="1"/>
</dbReference>
<keyword evidence="7" id="KW-0032">Aminotransferase</keyword>
<reference evidence="7 8" key="1">
    <citation type="submission" date="2021-08" db="EMBL/GenBank/DDBJ databases">
        <title>Nocardioides bacterium WL0053 sp. nov., isolated from the sediment.</title>
        <authorList>
            <person name="Wang L."/>
            <person name="Zhang D."/>
            <person name="Zhang A."/>
        </authorList>
    </citation>
    <scope>NUCLEOTIDE SEQUENCE [LARGE SCALE GENOMIC DNA]</scope>
    <source>
        <strain evidence="7 8">WL0053</strain>
    </source>
</reference>
<evidence type="ECO:0000256" key="1">
    <source>
        <dbReference type="ARBA" id="ARBA00005384"/>
    </source>
</evidence>
<dbReference type="SMART" id="SM00345">
    <property type="entry name" value="HTH_GNTR"/>
    <property type="match status" value="1"/>
</dbReference>
<dbReference type="PRINTS" id="PR00035">
    <property type="entry name" value="HTHGNTR"/>
</dbReference>
<dbReference type="PROSITE" id="PS50949">
    <property type="entry name" value="HTH_GNTR"/>
    <property type="match status" value="1"/>
</dbReference>
<keyword evidence="8" id="KW-1185">Reference proteome</keyword>
<comment type="similarity">
    <text evidence="1">In the C-terminal section; belongs to the class-I pyridoxal-phosphate-dependent aminotransferase family.</text>
</comment>
<dbReference type="PANTHER" id="PTHR46577">
    <property type="entry name" value="HTH-TYPE TRANSCRIPTIONAL REGULATORY PROTEIN GABR"/>
    <property type="match status" value="1"/>
</dbReference>
<dbReference type="InterPro" id="IPR036390">
    <property type="entry name" value="WH_DNA-bd_sf"/>
</dbReference>
<dbReference type="PANTHER" id="PTHR46577:SF1">
    <property type="entry name" value="HTH-TYPE TRANSCRIPTIONAL REGULATORY PROTEIN GABR"/>
    <property type="match status" value="1"/>
</dbReference>
<dbReference type="InterPro" id="IPR051446">
    <property type="entry name" value="HTH_trans_reg/aminotransferase"/>
</dbReference>
<dbReference type="CDD" id="cd07377">
    <property type="entry name" value="WHTH_GntR"/>
    <property type="match status" value="1"/>
</dbReference>